<feature type="compositionally biased region" description="Polar residues" evidence="1">
    <location>
        <begin position="1"/>
        <end position="24"/>
    </location>
</feature>
<evidence type="ECO:0000256" key="1">
    <source>
        <dbReference type="SAM" id="MobiDB-lite"/>
    </source>
</evidence>
<dbReference type="OrthoDB" id="5877771at2759"/>
<feature type="region of interest" description="Disordered" evidence="1">
    <location>
        <begin position="93"/>
        <end position="117"/>
    </location>
</feature>
<evidence type="ECO:0000313" key="4">
    <source>
        <dbReference type="Proteomes" id="UP000031036"/>
    </source>
</evidence>
<dbReference type="AlphaFoldDB" id="A0A0B2VGT0"/>
<accession>A0A0B2VGT0</accession>
<dbReference type="EMBL" id="JPKZ01001758">
    <property type="protein sequence ID" value="KHN80165.1"/>
    <property type="molecule type" value="Genomic_DNA"/>
</dbReference>
<reference evidence="2 4" key="1">
    <citation type="submission" date="2014-11" db="EMBL/GenBank/DDBJ databases">
        <title>Genetic blueprint of the zoonotic pathogen Toxocara canis.</title>
        <authorList>
            <person name="Zhu X.-Q."/>
            <person name="Korhonen P.K."/>
            <person name="Cai H."/>
            <person name="Young N.D."/>
            <person name="Nejsum P."/>
            <person name="von Samson-Himmelstjerna G."/>
            <person name="Boag P.R."/>
            <person name="Tan P."/>
            <person name="Li Q."/>
            <person name="Min J."/>
            <person name="Yang Y."/>
            <person name="Wang X."/>
            <person name="Fang X."/>
            <person name="Hall R.S."/>
            <person name="Hofmann A."/>
            <person name="Sternberg P.W."/>
            <person name="Jex A.R."/>
            <person name="Gasser R.B."/>
        </authorList>
    </citation>
    <scope>NUCLEOTIDE SEQUENCE [LARGE SCALE GENOMIC DNA]</scope>
    <source>
        <strain evidence="2">PN_DK_2014</strain>
    </source>
</reference>
<keyword evidence="4" id="KW-1185">Reference proteome</keyword>
<organism evidence="2 4">
    <name type="scientific">Toxocara canis</name>
    <name type="common">Canine roundworm</name>
    <dbReference type="NCBI Taxonomy" id="6265"/>
    <lineage>
        <taxon>Eukaryota</taxon>
        <taxon>Metazoa</taxon>
        <taxon>Ecdysozoa</taxon>
        <taxon>Nematoda</taxon>
        <taxon>Chromadorea</taxon>
        <taxon>Rhabditida</taxon>
        <taxon>Spirurina</taxon>
        <taxon>Ascaridomorpha</taxon>
        <taxon>Ascaridoidea</taxon>
        <taxon>Toxocaridae</taxon>
        <taxon>Toxocara</taxon>
    </lineage>
</organism>
<dbReference type="EMBL" id="UYWY01003272">
    <property type="protein sequence ID" value="VDM28630.1"/>
    <property type="molecule type" value="Genomic_DNA"/>
</dbReference>
<sequence length="117" mass="13108">MMRRQFSSITTDGSTNYSTISTSLTTDRDTNATCTTTTTSMETVDWGSKLETTLEAPLEKDNTINESDALIAKGVVRRLTDYPTLDDVVSDWGTEDEEIQRDISKSKTKNEGKKMKR</sequence>
<proteinExistence type="predicted"/>
<name>A0A0B2VGT0_TOXCA</name>
<evidence type="ECO:0000313" key="2">
    <source>
        <dbReference type="EMBL" id="KHN80165.1"/>
    </source>
</evidence>
<feature type="compositionally biased region" description="Basic and acidic residues" evidence="1">
    <location>
        <begin position="100"/>
        <end position="117"/>
    </location>
</feature>
<dbReference type="Proteomes" id="UP000031036">
    <property type="component" value="Unassembled WGS sequence"/>
</dbReference>
<gene>
    <name evidence="2" type="ORF">Tcan_16968</name>
    <name evidence="3" type="ORF">TCNE_LOCUS2913</name>
</gene>
<feature type="region of interest" description="Disordered" evidence="1">
    <location>
        <begin position="1"/>
        <end position="33"/>
    </location>
</feature>
<reference evidence="3" key="2">
    <citation type="submission" date="2018-11" db="EMBL/GenBank/DDBJ databases">
        <authorList>
            <consortium name="Pathogen Informatics"/>
        </authorList>
    </citation>
    <scope>NUCLEOTIDE SEQUENCE [LARGE SCALE GENOMIC DNA]</scope>
</reference>
<evidence type="ECO:0000313" key="3">
    <source>
        <dbReference type="EMBL" id="VDM28630.1"/>
    </source>
</evidence>
<protein>
    <submittedName>
        <fullName evidence="2">Uncharacterized protein</fullName>
    </submittedName>
</protein>